<dbReference type="InterPro" id="IPR011055">
    <property type="entry name" value="Dup_hybrid_motif"/>
</dbReference>
<name>A0ABP8U527_9ACTN</name>
<keyword evidence="2" id="KW-0472">Membrane</keyword>
<dbReference type="SUPFAM" id="SSF51261">
    <property type="entry name" value="Duplicated hybrid motif"/>
    <property type="match status" value="1"/>
</dbReference>
<dbReference type="CDD" id="cd12797">
    <property type="entry name" value="M23_peptidase"/>
    <property type="match status" value="1"/>
</dbReference>
<evidence type="ECO:0000313" key="5">
    <source>
        <dbReference type="Proteomes" id="UP001501442"/>
    </source>
</evidence>
<keyword evidence="2" id="KW-1133">Transmembrane helix</keyword>
<dbReference type="Proteomes" id="UP001501442">
    <property type="component" value="Unassembled WGS sequence"/>
</dbReference>
<keyword evidence="2" id="KW-0812">Transmembrane</keyword>
<accession>A0ABP8U527</accession>
<gene>
    <name evidence="4" type="ORF">GCM10023196_017340</name>
</gene>
<reference evidence="5" key="1">
    <citation type="journal article" date="2019" name="Int. J. Syst. Evol. Microbiol.">
        <title>The Global Catalogue of Microorganisms (GCM) 10K type strain sequencing project: providing services to taxonomists for standard genome sequencing and annotation.</title>
        <authorList>
            <consortium name="The Broad Institute Genomics Platform"/>
            <consortium name="The Broad Institute Genome Sequencing Center for Infectious Disease"/>
            <person name="Wu L."/>
            <person name="Ma J."/>
        </authorList>
    </citation>
    <scope>NUCLEOTIDE SEQUENCE [LARGE SCALE GENOMIC DNA]</scope>
    <source>
        <strain evidence="5">JCM 17939</strain>
    </source>
</reference>
<feature type="transmembrane region" description="Helical" evidence="2">
    <location>
        <begin position="20"/>
        <end position="37"/>
    </location>
</feature>
<evidence type="ECO:0000313" key="4">
    <source>
        <dbReference type="EMBL" id="GAA4622983.1"/>
    </source>
</evidence>
<dbReference type="InterPro" id="IPR016047">
    <property type="entry name" value="M23ase_b-sheet_dom"/>
</dbReference>
<dbReference type="Gene3D" id="2.70.70.10">
    <property type="entry name" value="Glucose Permease (Domain IIA)"/>
    <property type="match status" value="1"/>
</dbReference>
<dbReference type="PANTHER" id="PTHR21666">
    <property type="entry name" value="PEPTIDASE-RELATED"/>
    <property type="match status" value="1"/>
</dbReference>
<dbReference type="EMBL" id="BAABHK010000002">
    <property type="protein sequence ID" value="GAA4622983.1"/>
    <property type="molecule type" value="Genomic_DNA"/>
</dbReference>
<protein>
    <recommendedName>
        <fullName evidence="3">M23ase beta-sheet core domain-containing protein</fullName>
    </recommendedName>
</protein>
<evidence type="ECO:0000256" key="1">
    <source>
        <dbReference type="SAM" id="MobiDB-lite"/>
    </source>
</evidence>
<evidence type="ECO:0000259" key="3">
    <source>
        <dbReference type="Pfam" id="PF01551"/>
    </source>
</evidence>
<feature type="region of interest" description="Disordered" evidence="1">
    <location>
        <begin position="264"/>
        <end position="306"/>
    </location>
</feature>
<feature type="domain" description="M23ase beta-sheet core" evidence="3">
    <location>
        <begin position="136"/>
        <end position="242"/>
    </location>
</feature>
<sequence>MTHDDREDAMSTGVRRVVALCRLFVLPGTVLMLAGGFTDADVLLPIGLAAWLAGVAALFVRVRPAEREPVEVSPPVRGRWVAVNSPADRVPSHGVHAYGQTYAIDLVHHPDTEREWQGVRAAWPPARRPERFPGFGRPVFAPVDGVVVRVRRRSRDHWSRDSVPGVIYLLVEGMVRELFGPGRLLGNHIVIAMDGGGYAVLAHLRRGSARVTAGQRVTAGEQIAECGNSGNSSEPHVHFQLMDVPHFLGAVGVPFRFDRFEIDGGPETGIPGGRRPFTYSSGGCPGLQAGEESGLRQERPGVAGTA</sequence>
<keyword evidence="5" id="KW-1185">Reference proteome</keyword>
<evidence type="ECO:0000256" key="2">
    <source>
        <dbReference type="SAM" id="Phobius"/>
    </source>
</evidence>
<dbReference type="InterPro" id="IPR050570">
    <property type="entry name" value="Cell_wall_metabolism_enzyme"/>
</dbReference>
<dbReference type="PANTHER" id="PTHR21666:SF270">
    <property type="entry name" value="MUREIN HYDROLASE ACTIVATOR ENVC"/>
    <property type="match status" value="1"/>
</dbReference>
<dbReference type="Pfam" id="PF01551">
    <property type="entry name" value="Peptidase_M23"/>
    <property type="match status" value="1"/>
</dbReference>
<proteinExistence type="predicted"/>
<organism evidence="4 5">
    <name type="scientific">Actinoallomurus vinaceus</name>
    <dbReference type="NCBI Taxonomy" id="1080074"/>
    <lineage>
        <taxon>Bacteria</taxon>
        <taxon>Bacillati</taxon>
        <taxon>Actinomycetota</taxon>
        <taxon>Actinomycetes</taxon>
        <taxon>Streptosporangiales</taxon>
        <taxon>Thermomonosporaceae</taxon>
        <taxon>Actinoallomurus</taxon>
    </lineage>
</organism>
<comment type="caution">
    <text evidence="4">The sequence shown here is derived from an EMBL/GenBank/DDBJ whole genome shotgun (WGS) entry which is preliminary data.</text>
</comment>
<feature type="transmembrane region" description="Helical" evidence="2">
    <location>
        <begin position="43"/>
        <end position="60"/>
    </location>
</feature>